<dbReference type="STRING" id="1471761.B0W44_02425"/>
<proteinExistence type="predicted"/>
<dbReference type="PANTHER" id="PTHR43377:SF1">
    <property type="entry name" value="BILIVERDIN REDUCTASE A"/>
    <property type="match status" value="1"/>
</dbReference>
<dbReference type="Pfam" id="PF01408">
    <property type="entry name" value="GFO_IDH_MocA"/>
    <property type="match status" value="1"/>
</dbReference>
<dbReference type="SUPFAM" id="SSF55347">
    <property type="entry name" value="Glyceraldehyde-3-phosphate dehydrogenase-like, C-terminal domain"/>
    <property type="match status" value="1"/>
</dbReference>
<dbReference type="OrthoDB" id="9815825at2"/>
<dbReference type="InterPro" id="IPR051450">
    <property type="entry name" value="Gfo/Idh/MocA_Oxidoreductases"/>
</dbReference>
<keyword evidence="4" id="KW-1185">Reference proteome</keyword>
<protein>
    <submittedName>
        <fullName evidence="3">Oxidoreductase</fullName>
    </submittedName>
</protein>
<organism evidence="3 4">
    <name type="scientific">Novibacillus thermophilus</name>
    <dbReference type="NCBI Taxonomy" id="1471761"/>
    <lineage>
        <taxon>Bacteria</taxon>
        <taxon>Bacillati</taxon>
        <taxon>Bacillota</taxon>
        <taxon>Bacilli</taxon>
        <taxon>Bacillales</taxon>
        <taxon>Thermoactinomycetaceae</taxon>
        <taxon>Novibacillus</taxon>
    </lineage>
</organism>
<dbReference type="SUPFAM" id="SSF51735">
    <property type="entry name" value="NAD(P)-binding Rossmann-fold domains"/>
    <property type="match status" value="1"/>
</dbReference>
<dbReference type="GO" id="GO:0000166">
    <property type="term" value="F:nucleotide binding"/>
    <property type="evidence" value="ECO:0007669"/>
    <property type="project" value="InterPro"/>
</dbReference>
<dbReference type="Gene3D" id="3.40.50.720">
    <property type="entry name" value="NAD(P)-binding Rossmann-like Domain"/>
    <property type="match status" value="1"/>
</dbReference>
<accession>A0A1U9K440</accession>
<feature type="domain" description="GFO/IDH/MocA-like oxidoreductase" evidence="2">
    <location>
        <begin position="135"/>
        <end position="258"/>
    </location>
</feature>
<dbReference type="EMBL" id="CP019699">
    <property type="protein sequence ID" value="AQS54796.1"/>
    <property type="molecule type" value="Genomic_DNA"/>
</dbReference>
<reference evidence="3 4" key="1">
    <citation type="journal article" date="2015" name="Int. J. Syst. Evol. Microbiol.">
        <title>Novibacillus thermophilus gen. nov., sp. nov., a Gram-staining-negative and moderately thermophilic member of the family Thermoactinomycetaceae.</title>
        <authorList>
            <person name="Yang G."/>
            <person name="Chen J."/>
            <person name="Zhou S."/>
        </authorList>
    </citation>
    <scope>NUCLEOTIDE SEQUENCE [LARGE SCALE GENOMIC DNA]</scope>
    <source>
        <strain evidence="3 4">SG-1</strain>
    </source>
</reference>
<dbReference type="InterPro" id="IPR036291">
    <property type="entry name" value="NAD(P)-bd_dom_sf"/>
</dbReference>
<dbReference type="AlphaFoldDB" id="A0A1U9K440"/>
<dbReference type="InterPro" id="IPR055170">
    <property type="entry name" value="GFO_IDH_MocA-like_dom"/>
</dbReference>
<dbReference type="KEGG" id="ntr:B0W44_02425"/>
<evidence type="ECO:0000259" key="2">
    <source>
        <dbReference type="Pfam" id="PF22725"/>
    </source>
</evidence>
<feature type="domain" description="Gfo/Idh/MocA-like oxidoreductase N-terminal" evidence="1">
    <location>
        <begin position="2"/>
        <end position="122"/>
    </location>
</feature>
<sequence>MKVAFIGASGHWKYAVNGIKTEDELQICGVSPGSKGEDISPLVHELHKDGYAPPVFDDYTKMLDEQRPDVVVVDNFFSDHAHVGIAALKRGAHLFIEKPIATTLKDLEALYRAYEESGCHLAAMHGLRYAPAFYTAWSVIRSGDIGKPRLIHTQKSYRLGSRPPFFKHRHSYGGTIPWVGSHAIDWIYWFSAKRFRSVFASHSRQGNQDHGELETTALCHFTMEDGVFASASIDYLRPETAPSHGDDRIRVAGTKGVVEVRNGDVHVISGVEGVRKLEPKDPGNIFQDFVQHIRGHKECLIGAEDSFYVTEICLRARQSADENRVVELSR</sequence>
<dbReference type="Proteomes" id="UP000188603">
    <property type="component" value="Chromosome"/>
</dbReference>
<dbReference type="RefSeq" id="WP_077718615.1">
    <property type="nucleotide sequence ID" value="NZ_CP019699.1"/>
</dbReference>
<evidence type="ECO:0000259" key="1">
    <source>
        <dbReference type="Pfam" id="PF01408"/>
    </source>
</evidence>
<dbReference type="InterPro" id="IPR000683">
    <property type="entry name" value="Gfo/Idh/MocA-like_OxRdtase_N"/>
</dbReference>
<name>A0A1U9K440_9BACL</name>
<evidence type="ECO:0000313" key="3">
    <source>
        <dbReference type="EMBL" id="AQS54796.1"/>
    </source>
</evidence>
<dbReference type="Gene3D" id="3.30.360.10">
    <property type="entry name" value="Dihydrodipicolinate Reductase, domain 2"/>
    <property type="match status" value="1"/>
</dbReference>
<dbReference type="PANTHER" id="PTHR43377">
    <property type="entry name" value="BILIVERDIN REDUCTASE A"/>
    <property type="match status" value="1"/>
</dbReference>
<evidence type="ECO:0000313" key="4">
    <source>
        <dbReference type="Proteomes" id="UP000188603"/>
    </source>
</evidence>
<dbReference type="Pfam" id="PF22725">
    <property type="entry name" value="GFO_IDH_MocA_C3"/>
    <property type="match status" value="1"/>
</dbReference>
<gene>
    <name evidence="3" type="ORF">B0W44_02425</name>
</gene>